<dbReference type="AlphaFoldDB" id="A0A2G5VC76"/>
<name>A0A2G5VC76_9PELO</name>
<organism evidence="1 2">
    <name type="scientific">Caenorhabditis nigoni</name>
    <dbReference type="NCBI Taxonomy" id="1611254"/>
    <lineage>
        <taxon>Eukaryota</taxon>
        <taxon>Metazoa</taxon>
        <taxon>Ecdysozoa</taxon>
        <taxon>Nematoda</taxon>
        <taxon>Chromadorea</taxon>
        <taxon>Rhabditida</taxon>
        <taxon>Rhabditina</taxon>
        <taxon>Rhabditomorpha</taxon>
        <taxon>Rhabditoidea</taxon>
        <taxon>Rhabditidae</taxon>
        <taxon>Peloderinae</taxon>
        <taxon>Caenorhabditis</taxon>
    </lineage>
</organism>
<accession>A0A2G5VC76</accession>
<evidence type="ECO:0008006" key="3">
    <source>
        <dbReference type="Google" id="ProtNLM"/>
    </source>
</evidence>
<dbReference type="OrthoDB" id="4494329at2759"/>
<evidence type="ECO:0000313" key="2">
    <source>
        <dbReference type="Proteomes" id="UP000230233"/>
    </source>
</evidence>
<keyword evidence="2" id="KW-1185">Reference proteome</keyword>
<proteinExistence type="predicted"/>
<protein>
    <recommendedName>
        <fullName evidence="3">JmjC domain-containing protein</fullName>
    </recommendedName>
</protein>
<dbReference type="Proteomes" id="UP000230233">
    <property type="component" value="Chromosome II"/>
</dbReference>
<gene>
    <name evidence="1" type="primary">Cnig_chr_II.g7852</name>
    <name evidence="1" type="ORF">B9Z55_007852</name>
</gene>
<dbReference type="Gene3D" id="2.60.120.650">
    <property type="entry name" value="Cupin"/>
    <property type="match status" value="1"/>
</dbReference>
<reference evidence="2" key="1">
    <citation type="submission" date="2017-10" db="EMBL/GenBank/DDBJ databases">
        <title>Rapid genome shrinkage in a self-fertile nematode reveals novel sperm competition proteins.</title>
        <authorList>
            <person name="Yin D."/>
            <person name="Schwarz E.M."/>
            <person name="Thomas C.G."/>
            <person name="Felde R.L."/>
            <person name="Korf I.F."/>
            <person name="Cutter A.D."/>
            <person name="Schartner C.M."/>
            <person name="Ralston E.J."/>
            <person name="Meyer B.J."/>
            <person name="Haag E.S."/>
        </authorList>
    </citation>
    <scope>NUCLEOTIDE SEQUENCE [LARGE SCALE GENOMIC DNA]</scope>
    <source>
        <strain evidence="2">JU1422</strain>
    </source>
</reference>
<evidence type="ECO:0000313" key="1">
    <source>
        <dbReference type="EMBL" id="PIC49156.1"/>
    </source>
</evidence>
<dbReference type="EMBL" id="PDUG01000002">
    <property type="protein sequence ID" value="PIC49156.1"/>
    <property type="molecule type" value="Genomic_DNA"/>
</dbReference>
<sequence>MSVGGAFMVYYHVKEGHKVFFIALGTEENLDWMASKRPHFWILEGVEERAETSGSVLPAGCLHFVWTPEDSLVAQQAAQRPEPISARPACSAHNAGFADRAQQALQAHDADQLENVAAQDEQLARNAQNYLATLEVQIEIEFNELIN</sequence>
<comment type="caution">
    <text evidence="1">The sequence shown here is derived from an EMBL/GenBank/DDBJ whole genome shotgun (WGS) entry which is preliminary data.</text>
</comment>